<comment type="similarity">
    <text evidence="3 10">Belongs to the PurH family.</text>
</comment>
<keyword evidence="5 10" id="KW-0658">Purine biosynthesis</keyword>
<evidence type="ECO:0000256" key="6">
    <source>
        <dbReference type="ARBA" id="ARBA00022801"/>
    </source>
</evidence>
<dbReference type="GO" id="GO:0005829">
    <property type="term" value="C:cytosol"/>
    <property type="evidence" value="ECO:0007669"/>
    <property type="project" value="TreeGrafter"/>
</dbReference>
<dbReference type="SMART" id="SM00851">
    <property type="entry name" value="MGS"/>
    <property type="match status" value="1"/>
</dbReference>
<dbReference type="NCBIfam" id="TIGR00355">
    <property type="entry name" value="purH"/>
    <property type="match status" value="1"/>
</dbReference>
<keyword evidence="4 10" id="KW-0808">Transferase</keyword>
<evidence type="ECO:0000256" key="3">
    <source>
        <dbReference type="ARBA" id="ARBA00007667"/>
    </source>
</evidence>
<proteinExistence type="inferred from homology"/>
<gene>
    <name evidence="10" type="primary">purH</name>
    <name evidence="12" type="ORF">FB466_0510</name>
</gene>
<reference evidence="12 13" key="1">
    <citation type="submission" date="2019-06" db="EMBL/GenBank/DDBJ databases">
        <title>Sequencing the genomes of 1000 actinobacteria strains.</title>
        <authorList>
            <person name="Klenk H.-P."/>
        </authorList>
    </citation>
    <scope>NUCLEOTIDE SEQUENCE [LARGE SCALE GENOMIC DNA]</scope>
    <source>
        <strain evidence="12 13">DSM 18031</strain>
    </source>
</reference>
<comment type="pathway">
    <text evidence="2 10">Purine metabolism; IMP biosynthesis via de novo pathway; 5-formamido-1-(5-phospho-D-ribosyl)imidazole-4-carboxamide from 5-amino-1-(5-phospho-D-ribosyl)imidazole-4-carboxamide (10-formyl THF route): step 1/1.</text>
</comment>
<keyword evidence="7 10" id="KW-0511">Multifunctional enzyme</keyword>
<dbReference type="EC" id="3.5.4.10" evidence="10"/>
<comment type="catalytic activity">
    <reaction evidence="8 10">
        <text>(6R)-10-formyltetrahydrofolate + 5-amino-1-(5-phospho-beta-D-ribosyl)imidazole-4-carboxamide = 5-formamido-1-(5-phospho-D-ribosyl)imidazole-4-carboxamide + (6S)-5,6,7,8-tetrahydrofolate</text>
        <dbReference type="Rhea" id="RHEA:22192"/>
        <dbReference type="ChEBI" id="CHEBI:57453"/>
        <dbReference type="ChEBI" id="CHEBI:58467"/>
        <dbReference type="ChEBI" id="CHEBI:58475"/>
        <dbReference type="ChEBI" id="CHEBI:195366"/>
        <dbReference type="EC" id="2.1.2.3"/>
    </reaction>
</comment>
<dbReference type="RefSeq" id="WP_141915567.1">
    <property type="nucleotide sequence ID" value="NZ_BAAAYS010000001.1"/>
</dbReference>
<keyword evidence="6 10" id="KW-0378">Hydrolase</keyword>
<dbReference type="HAMAP" id="MF_00139">
    <property type="entry name" value="PurH"/>
    <property type="match status" value="1"/>
</dbReference>
<comment type="pathway">
    <text evidence="1 10">Purine metabolism; IMP biosynthesis via de novo pathway; IMP from 5-formamido-1-(5-phospho-D-ribosyl)imidazole-4-carboxamide: step 1/1.</text>
</comment>
<accession>A0A543I525</accession>
<protein>
    <recommendedName>
        <fullName evidence="10">Bifunctional purine biosynthesis protein PurH</fullName>
    </recommendedName>
    <domain>
        <recommendedName>
            <fullName evidence="10">Phosphoribosylaminoimidazolecarboxamide formyltransferase</fullName>
            <ecNumber evidence="10">2.1.2.3</ecNumber>
        </recommendedName>
        <alternativeName>
            <fullName evidence="10">AICAR transformylase</fullName>
        </alternativeName>
    </domain>
    <domain>
        <recommendedName>
            <fullName evidence="10">IMP cyclohydrolase</fullName>
            <ecNumber evidence="10">3.5.4.10</ecNumber>
        </recommendedName>
        <alternativeName>
            <fullName evidence="10">ATIC</fullName>
        </alternativeName>
        <alternativeName>
            <fullName evidence="10">IMP synthase</fullName>
        </alternativeName>
        <alternativeName>
            <fullName evidence="10">Inosinicase</fullName>
        </alternativeName>
    </domain>
</protein>
<dbReference type="GO" id="GO:0003937">
    <property type="term" value="F:IMP cyclohydrolase activity"/>
    <property type="evidence" value="ECO:0007669"/>
    <property type="project" value="UniProtKB-UniRule"/>
</dbReference>
<evidence type="ECO:0000256" key="9">
    <source>
        <dbReference type="ARBA" id="ARBA00050687"/>
    </source>
</evidence>
<dbReference type="EMBL" id="VFPN01000001">
    <property type="protein sequence ID" value="TQM65698.1"/>
    <property type="molecule type" value="Genomic_DNA"/>
</dbReference>
<evidence type="ECO:0000256" key="4">
    <source>
        <dbReference type="ARBA" id="ARBA00022679"/>
    </source>
</evidence>
<dbReference type="GO" id="GO:0004643">
    <property type="term" value="F:phosphoribosylaminoimidazolecarboxamide formyltransferase activity"/>
    <property type="evidence" value="ECO:0007669"/>
    <property type="project" value="UniProtKB-UniRule"/>
</dbReference>
<organism evidence="12 13">
    <name type="scientific">Klugiella xanthotipulae</name>
    <dbReference type="NCBI Taxonomy" id="244735"/>
    <lineage>
        <taxon>Bacteria</taxon>
        <taxon>Bacillati</taxon>
        <taxon>Actinomycetota</taxon>
        <taxon>Actinomycetes</taxon>
        <taxon>Micrococcales</taxon>
        <taxon>Microbacteriaceae</taxon>
        <taxon>Klugiella</taxon>
    </lineage>
</organism>
<dbReference type="OrthoDB" id="9802065at2"/>
<dbReference type="UniPathway" id="UPA00074">
    <property type="reaction ID" value="UER00133"/>
</dbReference>
<evidence type="ECO:0000259" key="11">
    <source>
        <dbReference type="PROSITE" id="PS51855"/>
    </source>
</evidence>
<dbReference type="PIRSF" id="PIRSF000414">
    <property type="entry name" value="AICARFT_IMPCHas"/>
    <property type="match status" value="1"/>
</dbReference>
<dbReference type="InterPro" id="IPR036914">
    <property type="entry name" value="MGS-like_dom_sf"/>
</dbReference>
<dbReference type="FunFam" id="3.40.140.20:FF:000001">
    <property type="entry name" value="Bifunctional purine biosynthesis protein PurH"/>
    <property type="match status" value="1"/>
</dbReference>
<dbReference type="NCBIfam" id="NF002049">
    <property type="entry name" value="PRK00881.1"/>
    <property type="match status" value="1"/>
</dbReference>
<comment type="caution">
    <text evidence="12">The sequence shown here is derived from an EMBL/GenBank/DDBJ whole genome shotgun (WGS) entry which is preliminary data.</text>
</comment>
<dbReference type="InterPro" id="IPR002695">
    <property type="entry name" value="PurH-like"/>
</dbReference>
<dbReference type="Proteomes" id="UP000318331">
    <property type="component" value="Unassembled WGS sequence"/>
</dbReference>
<dbReference type="InterPro" id="IPR011607">
    <property type="entry name" value="MGS-like_dom"/>
</dbReference>
<dbReference type="FunFam" id="3.40.50.1380:FF:000001">
    <property type="entry name" value="Bifunctional purine biosynthesis protein PurH"/>
    <property type="match status" value="1"/>
</dbReference>
<evidence type="ECO:0000256" key="7">
    <source>
        <dbReference type="ARBA" id="ARBA00023268"/>
    </source>
</evidence>
<dbReference type="Pfam" id="PF02142">
    <property type="entry name" value="MGS"/>
    <property type="match status" value="1"/>
</dbReference>
<keyword evidence="13" id="KW-1185">Reference proteome</keyword>
<dbReference type="PROSITE" id="PS51855">
    <property type="entry name" value="MGS"/>
    <property type="match status" value="1"/>
</dbReference>
<dbReference type="InterPro" id="IPR016193">
    <property type="entry name" value="Cytidine_deaminase-like"/>
</dbReference>
<evidence type="ECO:0000313" key="12">
    <source>
        <dbReference type="EMBL" id="TQM65698.1"/>
    </source>
</evidence>
<evidence type="ECO:0000256" key="10">
    <source>
        <dbReference type="HAMAP-Rule" id="MF_00139"/>
    </source>
</evidence>
<evidence type="ECO:0000256" key="1">
    <source>
        <dbReference type="ARBA" id="ARBA00004844"/>
    </source>
</evidence>
<name>A0A543I525_9MICO</name>
<dbReference type="SUPFAM" id="SSF52335">
    <property type="entry name" value="Methylglyoxal synthase-like"/>
    <property type="match status" value="1"/>
</dbReference>
<dbReference type="SUPFAM" id="SSF53927">
    <property type="entry name" value="Cytidine deaminase-like"/>
    <property type="match status" value="1"/>
</dbReference>
<dbReference type="SMART" id="SM00798">
    <property type="entry name" value="AICARFT_IMPCHas"/>
    <property type="match status" value="1"/>
</dbReference>
<evidence type="ECO:0000256" key="2">
    <source>
        <dbReference type="ARBA" id="ARBA00004954"/>
    </source>
</evidence>
<dbReference type="Gene3D" id="3.40.50.1380">
    <property type="entry name" value="Methylglyoxal synthase-like domain"/>
    <property type="match status" value="1"/>
</dbReference>
<evidence type="ECO:0000256" key="8">
    <source>
        <dbReference type="ARBA" id="ARBA00050488"/>
    </source>
</evidence>
<dbReference type="PANTHER" id="PTHR11692">
    <property type="entry name" value="BIFUNCTIONAL PURINE BIOSYNTHESIS PROTEIN PURH"/>
    <property type="match status" value="1"/>
</dbReference>
<dbReference type="Gene3D" id="3.40.140.20">
    <property type="match status" value="2"/>
</dbReference>
<evidence type="ECO:0000256" key="5">
    <source>
        <dbReference type="ARBA" id="ARBA00022755"/>
    </source>
</evidence>
<dbReference type="CDD" id="cd01421">
    <property type="entry name" value="IMPCH"/>
    <property type="match status" value="1"/>
</dbReference>
<dbReference type="GO" id="GO:0006189">
    <property type="term" value="P:'de novo' IMP biosynthetic process"/>
    <property type="evidence" value="ECO:0007669"/>
    <property type="project" value="UniProtKB-UniRule"/>
</dbReference>
<dbReference type="AlphaFoldDB" id="A0A543I525"/>
<feature type="domain" description="MGS-like" evidence="11">
    <location>
        <begin position="15"/>
        <end position="161"/>
    </location>
</feature>
<dbReference type="Pfam" id="PF01808">
    <property type="entry name" value="AICARFT_IMPCHas"/>
    <property type="match status" value="1"/>
</dbReference>
<comment type="catalytic activity">
    <reaction evidence="9 10">
        <text>IMP + H2O = 5-formamido-1-(5-phospho-D-ribosyl)imidazole-4-carboxamide</text>
        <dbReference type="Rhea" id="RHEA:18445"/>
        <dbReference type="ChEBI" id="CHEBI:15377"/>
        <dbReference type="ChEBI" id="CHEBI:58053"/>
        <dbReference type="ChEBI" id="CHEBI:58467"/>
        <dbReference type="EC" id="3.5.4.10"/>
    </reaction>
</comment>
<evidence type="ECO:0000313" key="13">
    <source>
        <dbReference type="Proteomes" id="UP000318331"/>
    </source>
</evidence>
<sequence length="526" mass="54723">MANPAHDPTLYTHRDAVPVTRALISVSDKTGLTELAAALSAAGVELVSTGSTAATIREAGHAVTEVSEITGFPESLDGRVKTLHPGVHAGILADLRLESHQQQLSELDIKAFDLVVVNLYPFRETVLSGAAPAEVIEQIDIGGPALVRAAAKNHANVAIVVSPTRYPEIVAALATGGTTLEQRTGLAAEAFGHTASYDSAVAEWFSVANAAPTLSVNATLVSELRYGENSHQDAALYAVSGGSGIAQATLLHGKEMSYNNYVDADAALRAAFDFTQPAVAIVKHANPCGVAVAAPKAPDAIASAHRRAHDCDPTSAFGGVIAANRPVTLAMAETVQEIFTEVLVAPAFDADALTVLKSKKNLRLLQLPEGYTRPSVEVRQISGGFLAQSSDVVSSRAEVPWTLVSGAEVDAETLADLEFAWTACRSVKSNAILLAHGGASVGVGMGQVNRVDSCHLAVTRAGERAAGSVAASDAYFPFADGLQVLLDAGVKAVVQPGGSVRDPEVIAAAREAGVSMYFATERHFFH</sequence>
<dbReference type="InterPro" id="IPR024051">
    <property type="entry name" value="AICAR_Tfase_dup_dom_sf"/>
</dbReference>
<dbReference type="EC" id="2.1.2.3" evidence="10"/>
<comment type="domain">
    <text evidence="10">The IMP cyclohydrolase activity resides in the N-terminal region.</text>
</comment>
<dbReference type="PANTHER" id="PTHR11692:SF0">
    <property type="entry name" value="BIFUNCTIONAL PURINE BIOSYNTHESIS PROTEIN ATIC"/>
    <property type="match status" value="1"/>
</dbReference>